<dbReference type="GO" id="GO:0003697">
    <property type="term" value="F:single-stranded DNA binding"/>
    <property type="evidence" value="ECO:0007669"/>
    <property type="project" value="UniProtKB-UniRule"/>
</dbReference>
<comment type="similarity">
    <text evidence="4">Belongs to the PriB family.</text>
</comment>
<evidence type="ECO:0000256" key="2">
    <source>
        <dbReference type="ARBA" id="ARBA00022705"/>
    </source>
</evidence>
<dbReference type="GO" id="GO:1990077">
    <property type="term" value="C:primosome complex"/>
    <property type="evidence" value="ECO:0007669"/>
    <property type="project" value="UniProtKB-UniRule"/>
</dbReference>
<dbReference type="GO" id="GO:0006269">
    <property type="term" value="P:DNA replication, synthesis of primer"/>
    <property type="evidence" value="ECO:0007669"/>
    <property type="project" value="UniProtKB-KW"/>
</dbReference>
<keyword evidence="3 4" id="KW-0238">DNA-binding</keyword>
<dbReference type="Pfam" id="PF22657">
    <property type="entry name" value="SSB_1"/>
    <property type="match status" value="1"/>
</dbReference>
<evidence type="ECO:0000256" key="3">
    <source>
        <dbReference type="ARBA" id="ARBA00023125"/>
    </source>
</evidence>
<dbReference type="AlphaFoldDB" id="A0A1I4NJH5"/>
<dbReference type="NCBIfam" id="TIGR04418">
    <property type="entry name" value="PriB_gamma"/>
    <property type="match status" value="1"/>
</dbReference>
<protein>
    <recommendedName>
        <fullName evidence="4">Replication restart protein PriB</fullName>
    </recommendedName>
</protein>
<name>A0A1I4NJH5_9PROT</name>
<evidence type="ECO:0000313" key="5">
    <source>
        <dbReference type="EMBL" id="SFM15457.1"/>
    </source>
</evidence>
<dbReference type="InterPro" id="IPR012340">
    <property type="entry name" value="NA-bd_OB-fold"/>
</dbReference>
<accession>A0A1I4NJH5</accession>
<dbReference type="Proteomes" id="UP000183287">
    <property type="component" value="Unassembled WGS sequence"/>
</dbReference>
<evidence type="ECO:0000313" key="6">
    <source>
        <dbReference type="Proteomes" id="UP000183287"/>
    </source>
</evidence>
<comment type="function">
    <text evidence="4">Involved in the restart of stalled replication forks, which reloads the replicative helicase on sites other than the origin of replication; the PriA-PriB pathway is the major replication restart pathway. During primosome assembly it facilitates complex formation between PriA and DnaT on DNA; stabilizes PriA on DNA. Stimulates the DNA unwinding activity of PriA helicase.</text>
</comment>
<evidence type="ECO:0000256" key="4">
    <source>
        <dbReference type="HAMAP-Rule" id="MF_00720"/>
    </source>
</evidence>
<proteinExistence type="inferred from homology"/>
<dbReference type="STRING" id="44574.AAW31_13410"/>
<dbReference type="PIRSF" id="PIRSF003135">
    <property type="entry name" value="Primosomal_n"/>
    <property type="match status" value="1"/>
</dbReference>
<dbReference type="InterPro" id="IPR000424">
    <property type="entry name" value="Primosome_PriB/ssb"/>
</dbReference>
<keyword evidence="6" id="KW-1185">Reference proteome</keyword>
<gene>
    <name evidence="4" type="primary">priB</name>
    <name evidence="5" type="ORF">SAMN05421863_101522</name>
</gene>
<dbReference type="EMBL" id="FOUB01000015">
    <property type="protein sequence ID" value="SFM15457.1"/>
    <property type="molecule type" value="Genomic_DNA"/>
</dbReference>
<organism evidence="5 6">
    <name type="scientific">Nitrosomonas communis</name>
    <dbReference type="NCBI Taxonomy" id="44574"/>
    <lineage>
        <taxon>Bacteria</taxon>
        <taxon>Pseudomonadati</taxon>
        <taxon>Pseudomonadota</taxon>
        <taxon>Betaproteobacteria</taxon>
        <taxon>Nitrosomonadales</taxon>
        <taxon>Nitrosomonadaceae</taxon>
        <taxon>Nitrosomonas</taxon>
    </lineage>
</organism>
<reference evidence="6" key="1">
    <citation type="submission" date="2016-10" db="EMBL/GenBank/DDBJ databases">
        <authorList>
            <person name="Varghese N."/>
            <person name="Submissions S."/>
        </authorList>
    </citation>
    <scope>NUCLEOTIDE SEQUENCE [LARGE SCALE GENOMIC DNA]</scope>
    <source>
        <strain evidence="6">Nm44</strain>
    </source>
</reference>
<evidence type="ECO:0000256" key="1">
    <source>
        <dbReference type="ARBA" id="ARBA00022515"/>
    </source>
</evidence>
<dbReference type="InterPro" id="IPR023646">
    <property type="entry name" value="Prisomal_replication_PriB"/>
</dbReference>
<dbReference type="Gene3D" id="2.40.50.140">
    <property type="entry name" value="Nucleic acid-binding proteins"/>
    <property type="match status" value="1"/>
</dbReference>
<keyword evidence="1 4" id="KW-0639">Primosome</keyword>
<comment type="subunit">
    <text evidence="4">Homodimer. Interacts with PriA and DnaT. Component of the replication restart primosome. Primosome assembly occurs via a 'hand-off' mechanism. PriA binds to replication forks, subsequently PriB then DnaT bind; DnaT then displaces ssDNA to generate the helicase loading substrate.</text>
</comment>
<dbReference type="HAMAP" id="MF_00720">
    <property type="entry name" value="PriB"/>
    <property type="match status" value="1"/>
</dbReference>
<dbReference type="SUPFAM" id="SSF50249">
    <property type="entry name" value="Nucleic acid-binding proteins"/>
    <property type="match status" value="1"/>
</dbReference>
<sequence length="113" mass="12543">MPLRKPVLRLKTGKLLNYNQTIICGKIVRIDPLRYTPIGKAIIEFEISHASKQIEASIERLVVCKIFAVALADMAKAISDMEVGSFVKLTGFLGKKNKISSQLALHVTHIDIL</sequence>
<dbReference type="PROSITE" id="PS50935">
    <property type="entry name" value="SSB"/>
    <property type="match status" value="1"/>
</dbReference>
<keyword evidence="2 4" id="KW-0235">DNA replication</keyword>